<dbReference type="InterPro" id="IPR009318">
    <property type="entry name" value="Gustatory_rcpt"/>
</dbReference>
<dbReference type="PANTHER" id="PTHR21421:SF29">
    <property type="entry name" value="GUSTATORY RECEPTOR 5A FOR TREHALOSE-RELATED"/>
    <property type="match status" value="1"/>
</dbReference>
<dbReference type="GO" id="GO:0005886">
    <property type="term" value="C:plasma membrane"/>
    <property type="evidence" value="ECO:0007669"/>
    <property type="project" value="UniProtKB-SubCell"/>
</dbReference>
<dbReference type="Pfam" id="PF06151">
    <property type="entry name" value="Trehalose_recp"/>
    <property type="match status" value="1"/>
</dbReference>
<dbReference type="OrthoDB" id="5800391at2759"/>
<dbReference type="AlphaFoldDB" id="A0A811UY67"/>
<keyword evidence="6 8" id="KW-0472">Membrane</keyword>
<dbReference type="PANTHER" id="PTHR21421">
    <property type="entry name" value="GUSTATORY RECEPTOR"/>
    <property type="match status" value="1"/>
</dbReference>
<gene>
    <name evidence="9" type="ORF">CCAP1982_LOCUS12263</name>
</gene>
<comment type="caution">
    <text evidence="9">The sequence shown here is derived from an EMBL/GenBank/DDBJ whole genome shotgun (WGS) entry which is preliminary data.</text>
</comment>
<keyword evidence="3" id="KW-1003">Cell membrane</keyword>
<feature type="transmembrane region" description="Helical" evidence="8">
    <location>
        <begin position="176"/>
        <end position="196"/>
    </location>
</feature>
<evidence type="ECO:0000256" key="3">
    <source>
        <dbReference type="ARBA" id="ARBA00022475"/>
    </source>
</evidence>
<evidence type="ECO:0000256" key="8">
    <source>
        <dbReference type="SAM" id="Phobius"/>
    </source>
</evidence>
<evidence type="ECO:0000313" key="9">
    <source>
        <dbReference type="EMBL" id="CAD7003830.1"/>
    </source>
</evidence>
<comment type="similarity">
    <text evidence="2">Belongs to the insect chemoreceptor superfamily. Gustatory receptor (GR) family. Gr5a subfamily.</text>
</comment>
<evidence type="ECO:0000256" key="1">
    <source>
        <dbReference type="ARBA" id="ARBA00004651"/>
    </source>
</evidence>
<accession>A0A811UY67</accession>
<feature type="transmembrane region" description="Helical" evidence="8">
    <location>
        <begin position="55"/>
        <end position="73"/>
    </location>
</feature>
<feature type="transmembrane region" description="Helical" evidence="8">
    <location>
        <begin position="144"/>
        <end position="164"/>
    </location>
</feature>
<feature type="transmembrane region" description="Helical" evidence="8">
    <location>
        <begin position="108"/>
        <end position="132"/>
    </location>
</feature>
<keyword evidence="7" id="KW-0675">Receptor</keyword>
<dbReference type="EMBL" id="CAJHJT010000034">
    <property type="protein sequence ID" value="CAD7003830.1"/>
    <property type="molecule type" value="Genomic_DNA"/>
</dbReference>
<sequence>MTYKKVASGAVPVLTTCTTAASTSRLGHCPVVRSNAGTRNTCSEREKLKIQLAPLVFHVNALLVAICFLRLAVKWPQLMLKWQRVERQLPPHQMWRDREALALRVHKVTFVLITLALTEHLLSVVSGIHFAIHCSPNSDPIKSFFIAVSPHTFLIFNYSTWLAWCGKLLNVLNTFGWSYMDVFLMIIGLGLSSLFGQVQNSLNRVKGKVVKGFWLTRKESN</sequence>
<comment type="subcellular location">
    <subcellularLocation>
        <location evidence="1">Cell membrane</location>
        <topology evidence="1">Multi-pass membrane protein</topology>
    </subcellularLocation>
</comment>
<protein>
    <submittedName>
        <fullName evidence="9">(Mediterranean fruit fly) hypothetical protein</fullName>
    </submittedName>
</protein>
<evidence type="ECO:0000256" key="5">
    <source>
        <dbReference type="ARBA" id="ARBA00022989"/>
    </source>
</evidence>
<dbReference type="GO" id="GO:0033041">
    <property type="term" value="F:sweet taste receptor activity"/>
    <property type="evidence" value="ECO:0007669"/>
    <property type="project" value="TreeGrafter"/>
</dbReference>
<evidence type="ECO:0000256" key="7">
    <source>
        <dbReference type="ARBA" id="ARBA00023170"/>
    </source>
</evidence>
<evidence type="ECO:0000256" key="2">
    <source>
        <dbReference type="ARBA" id="ARBA00005327"/>
    </source>
</evidence>
<proteinExistence type="inferred from homology"/>
<reference evidence="9" key="1">
    <citation type="submission" date="2020-11" db="EMBL/GenBank/DDBJ databases">
        <authorList>
            <person name="Whitehead M."/>
        </authorList>
    </citation>
    <scope>NUCLEOTIDE SEQUENCE</scope>
    <source>
        <strain evidence="9">EGII</strain>
    </source>
</reference>
<keyword evidence="10" id="KW-1185">Reference proteome</keyword>
<evidence type="ECO:0000256" key="4">
    <source>
        <dbReference type="ARBA" id="ARBA00022692"/>
    </source>
</evidence>
<dbReference type="Proteomes" id="UP000606786">
    <property type="component" value="Unassembled WGS sequence"/>
</dbReference>
<evidence type="ECO:0000313" key="10">
    <source>
        <dbReference type="Proteomes" id="UP000606786"/>
    </source>
</evidence>
<evidence type="ECO:0000256" key="6">
    <source>
        <dbReference type="ARBA" id="ARBA00023136"/>
    </source>
</evidence>
<organism evidence="9 10">
    <name type="scientific">Ceratitis capitata</name>
    <name type="common">Mediterranean fruit fly</name>
    <name type="synonym">Tephritis capitata</name>
    <dbReference type="NCBI Taxonomy" id="7213"/>
    <lineage>
        <taxon>Eukaryota</taxon>
        <taxon>Metazoa</taxon>
        <taxon>Ecdysozoa</taxon>
        <taxon>Arthropoda</taxon>
        <taxon>Hexapoda</taxon>
        <taxon>Insecta</taxon>
        <taxon>Pterygota</taxon>
        <taxon>Neoptera</taxon>
        <taxon>Endopterygota</taxon>
        <taxon>Diptera</taxon>
        <taxon>Brachycera</taxon>
        <taxon>Muscomorpha</taxon>
        <taxon>Tephritoidea</taxon>
        <taxon>Tephritidae</taxon>
        <taxon>Ceratitis</taxon>
        <taxon>Ceratitis</taxon>
    </lineage>
</organism>
<keyword evidence="5 8" id="KW-1133">Transmembrane helix</keyword>
<name>A0A811UY67_CERCA</name>
<keyword evidence="4 8" id="KW-0812">Transmembrane</keyword>